<dbReference type="Gene3D" id="3.30.1150.10">
    <property type="match status" value="1"/>
</dbReference>
<evidence type="ECO:0000313" key="12">
    <source>
        <dbReference type="EMBL" id="RIX84989.1"/>
    </source>
</evidence>
<keyword evidence="6" id="KW-0812">Transmembrane</keyword>
<evidence type="ECO:0000256" key="7">
    <source>
        <dbReference type="ARBA" id="ARBA00022927"/>
    </source>
</evidence>
<evidence type="ECO:0000256" key="1">
    <source>
        <dbReference type="ARBA" id="ARBA00004383"/>
    </source>
</evidence>
<feature type="compositionally biased region" description="Basic and acidic residues" evidence="10">
    <location>
        <begin position="55"/>
        <end position="65"/>
    </location>
</feature>
<feature type="compositionally biased region" description="Pro residues" evidence="10">
    <location>
        <begin position="23"/>
        <end position="43"/>
    </location>
</feature>
<dbReference type="InterPro" id="IPR051045">
    <property type="entry name" value="TonB-dependent_transducer"/>
</dbReference>
<comment type="caution">
    <text evidence="12">The sequence shown here is derived from an EMBL/GenBank/DDBJ whole genome shotgun (WGS) entry which is preliminary data.</text>
</comment>
<proteinExistence type="inferred from homology"/>
<evidence type="ECO:0000313" key="13">
    <source>
        <dbReference type="Proteomes" id="UP000265619"/>
    </source>
</evidence>
<dbReference type="InterPro" id="IPR006260">
    <property type="entry name" value="TonB/TolA_C"/>
</dbReference>
<dbReference type="AlphaFoldDB" id="A0A9X8GXL9"/>
<gene>
    <name evidence="12" type="ORF">D3H34_00080</name>
</gene>
<feature type="domain" description="TonB C-terminal" evidence="11">
    <location>
        <begin position="63"/>
        <end position="153"/>
    </location>
</feature>
<dbReference type="Proteomes" id="UP000265619">
    <property type="component" value="Unassembled WGS sequence"/>
</dbReference>
<dbReference type="PANTHER" id="PTHR33446:SF2">
    <property type="entry name" value="PROTEIN TONB"/>
    <property type="match status" value="1"/>
</dbReference>
<feature type="compositionally biased region" description="Low complexity" evidence="10">
    <location>
        <begin position="44"/>
        <end position="54"/>
    </location>
</feature>
<reference evidence="12 13" key="1">
    <citation type="submission" date="2018-09" db="EMBL/GenBank/DDBJ databases">
        <title>Acidovorax cavernicola nov. sp. isolated from Gruta de las Maravillas (Aracena, Spain).</title>
        <authorList>
            <person name="Jurado V."/>
            <person name="Gutierrez-Patricio S."/>
            <person name="Gonzalez-Pimentel J.L."/>
            <person name="Miller A.Z."/>
            <person name="Laiz L."/>
            <person name="Saiz-Jimenez C."/>
        </authorList>
    </citation>
    <scope>NUCLEOTIDE SEQUENCE [LARGE SCALE GENOMIC DNA]</scope>
    <source>
        <strain evidence="12 13">1011MAR4D40.2</strain>
    </source>
</reference>
<evidence type="ECO:0000256" key="5">
    <source>
        <dbReference type="ARBA" id="ARBA00022519"/>
    </source>
</evidence>
<evidence type="ECO:0000256" key="3">
    <source>
        <dbReference type="ARBA" id="ARBA00022448"/>
    </source>
</evidence>
<dbReference type="PROSITE" id="PS52015">
    <property type="entry name" value="TONB_CTD"/>
    <property type="match status" value="1"/>
</dbReference>
<keyword evidence="9" id="KW-0472">Membrane</keyword>
<comment type="similarity">
    <text evidence="2">Belongs to the TonB family.</text>
</comment>
<evidence type="ECO:0000256" key="8">
    <source>
        <dbReference type="ARBA" id="ARBA00022989"/>
    </source>
</evidence>
<dbReference type="InterPro" id="IPR037682">
    <property type="entry name" value="TonB_C"/>
</dbReference>
<organism evidence="12 13">
    <name type="scientific">Acidovorax cavernicola</name>
    <dbReference type="NCBI Taxonomy" id="1675792"/>
    <lineage>
        <taxon>Bacteria</taxon>
        <taxon>Pseudomonadati</taxon>
        <taxon>Pseudomonadota</taxon>
        <taxon>Betaproteobacteria</taxon>
        <taxon>Burkholderiales</taxon>
        <taxon>Comamonadaceae</taxon>
        <taxon>Acidovorax</taxon>
    </lineage>
</organism>
<keyword evidence="13" id="KW-1185">Reference proteome</keyword>
<keyword evidence="5" id="KW-0997">Cell inner membrane</keyword>
<evidence type="ECO:0000256" key="10">
    <source>
        <dbReference type="SAM" id="MobiDB-lite"/>
    </source>
</evidence>
<keyword evidence="8" id="KW-1133">Transmembrane helix</keyword>
<dbReference type="GO" id="GO:0055085">
    <property type="term" value="P:transmembrane transport"/>
    <property type="evidence" value="ECO:0007669"/>
    <property type="project" value="InterPro"/>
</dbReference>
<dbReference type="GO" id="GO:0031992">
    <property type="term" value="F:energy transducer activity"/>
    <property type="evidence" value="ECO:0007669"/>
    <property type="project" value="TreeGrafter"/>
</dbReference>
<evidence type="ECO:0000256" key="9">
    <source>
        <dbReference type="ARBA" id="ARBA00023136"/>
    </source>
</evidence>
<protein>
    <submittedName>
        <fullName evidence="12">Energy transducer TonB</fullName>
    </submittedName>
</protein>
<sequence>MEVAAPEREPKPELAPEAHVPVAVPPELPAWPSPLPPAGPPQALPRAPLLQAPRAEPRSTADAVVKEPVIRQRRYPTYPSALVEQGIAGLVVTSFFVGVDGRPEEITVVRSSHPLLSQAATDSLKEWRFDPARTADGRAVRARMRLPFRFQLE</sequence>
<accession>A0A9X8GXL9</accession>
<feature type="compositionally biased region" description="Basic and acidic residues" evidence="10">
    <location>
        <begin position="1"/>
        <end position="16"/>
    </location>
</feature>
<keyword evidence="4" id="KW-1003">Cell membrane</keyword>
<dbReference type="PANTHER" id="PTHR33446">
    <property type="entry name" value="PROTEIN TONB-RELATED"/>
    <property type="match status" value="1"/>
</dbReference>
<keyword evidence="3" id="KW-0813">Transport</keyword>
<name>A0A9X8GXL9_9BURK</name>
<dbReference type="NCBIfam" id="TIGR01352">
    <property type="entry name" value="tonB_Cterm"/>
    <property type="match status" value="1"/>
</dbReference>
<feature type="region of interest" description="Disordered" evidence="10">
    <location>
        <begin position="1"/>
        <end position="65"/>
    </location>
</feature>
<dbReference type="Pfam" id="PF03544">
    <property type="entry name" value="TonB_C"/>
    <property type="match status" value="1"/>
</dbReference>
<evidence type="ECO:0000256" key="4">
    <source>
        <dbReference type="ARBA" id="ARBA00022475"/>
    </source>
</evidence>
<dbReference type="GO" id="GO:0098797">
    <property type="term" value="C:plasma membrane protein complex"/>
    <property type="evidence" value="ECO:0007669"/>
    <property type="project" value="TreeGrafter"/>
</dbReference>
<evidence type="ECO:0000259" key="11">
    <source>
        <dbReference type="PROSITE" id="PS52015"/>
    </source>
</evidence>
<comment type="subcellular location">
    <subcellularLocation>
        <location evidence="1">Cell inner membrane</location>
        <topology evidence="1">Single-pass membrane protein</topology>
        <orientation evidence="1">Periplasmic side</orientation>
    </subcellularLocation>
</comment>
<evidence type="ECO:0000256" key="2">
    <source>
        <dbReference type="ARBA" id="ARBA00006555"/>
    </source>
</evidence>
<dbReference type="EMBL" id="QXMN01000001">
    <property type="protein sequence ID" value="RIX84989.1"/>
    <property type="molecule type" value="Genomic_DNA"/>
</dbReference>
<dbReference type="GO" id="GO:0015031">
    <property type="term" value="P:protein transport"/>
    <property type="evidence" value="ECO:0007669"/>
    <property type="project" value="UniProtKB-KW"/>
</dbReference>
<evidence type="ECO:0000256" key="6">
    <source>
        <dbReference type="ARBA" id="ARBA00022692"/>
    </source>
</evidence>
<keyword evidence="7" id="KW-0653">Protein transport</keyword>
<dbReference type="SUPFAM" id="SSF74653">
    <property type="entry name" value="TolA/TonB C-terminal domain"/>
    <property type="match status" value="1"/>
</dbReference>